<organism evidence="1">
    <name type="scientific">Arundo donax</name>
    <name type="common">Giant reed</name>
    <name type="synonym">Donax arundinaceus</name>
    <dbReference type="NCBI Taxonomy" id="35708"/>
    <lineage>
        <taxon>Eukaryota</taxon>
        <taxon>Viridiplantae</taxon>
        <taxon>Streptophyta</taxon>
        <taxon>Embryophyta</taxon>
        <taxon>Tracheophyta</taxon>
        <taxon>Spermatophyta</taxon>
        <taxon>Magnoliopsida</taxon>
        <taxon>Liliopsida</taxon>
        <taxon>Poales</taxon>
        <taxon>Poaceae</taxon>
        <taxon>PACMAD clade</taxon>
        <taxon>Arundinoideae</taxon>
        <taxon>Arundineae</taxon>
        <taxon>Arundo</taxon>
    </lineage>
</organism>
<evidence type="ECO:0000313" key="1">
    <source>
        <dbReference type="EMBL" id="JAD19735.1"/>
    </source>
</evidence>
<accession>A0A0A8Y376</accession>
<sequence>MNTFVLINACGTNTLTDDWFICKLVYKTS</sequence>
<proteinExistence type="predicted"/>
<reference evidence="1" key="2">
    <citation type="journal article" date="2015" name="Data Brief">
        <title>Shoot transcriptome of the giant reed, Arundo donax.</title>
        <authorList>
            <person name="Barrero R.A."/>
            <person name="Guerrero F.D."/>
            <person name="Moolhuijzen P."/>
            <person name="Goolsby J.A."/>
            <person name="Tidwell J."/>
            <person name="Bellgard S.E."/>
            <person name="Bellgard M.I."/>
        </authorList>
    </citation>
    <scope>NUCLEOTIDE SEQUENCE</scope>
    <source>
        <tissue evidence="1">Shoot tissue taken approximately 20 cm above the soil surface</tissue>
    </source>
</reference>
<name>A0A0A8Y376_ARUDO</name>
<protein>
    <submittedName>
        <fullName evidence="1">Uncharacterized protein</fullName>
    </submittedName>
</protein>
<dbReference type="AlphaFoldDB" id="A0A0A8Y376"/>
<dbReference type="EMBL" id="GBRH01278160">
    <property type="protein sequence ID" value="JAD19735.1"/>
    <property type="molecule type" value="Transcribed_RNA"/>
</dbReference>
<reference evidence="1" key="1">
    <citation type="submission" date="2014-09" db="EMBL/GenBank/DDBJ databases">
        <authorList>
            <person name="Magalhaes I.L.F."/>
            <person name="Oliveira U."/>
            <person name="Santos F.R."/>
            <person name="Vidigal T.H.D.A."/>
            <person name="Brescovit A.D."/>
            <person name="Santos A.J."/>
        </authorList>
    </citation>
    <scope>NUCLEOTIDE SEQUENCE</scope>
    <source>
        <tissue evidence="1">Shoot tissue taken approximately 20 cm above the soil surface</tissue>
    </source>
</reference>